<keyword evidence="6" id="KW-1185">Reference proteome</keyword>
<dbReference type="SUPFAM" id="SSF53474">
    <property type="entry name" value="alpha/beta-Hydrolases"/>
    <property type="match status" value="1"/>
</dbReference>
<dbReference type="Pfam" id="PF00135">
    <property type="entry name" value="COesterase"/>
    <property type="match status" value="1"/>
</dbReference>
<accession>A0ABQ3B1Y7</accession>
<evidence type="ECO:0000256" key="1">
    <source>
        <dbReference type="ARBA" id="ARBA00005964"/>
    </source>
</evidence>
<dbReference type="Gene3D" id="3.40.50.1820">
    <property type="entry name" value="alpha/beta hydrolase"/>
    <property type="match status" value="1"/>
</dbReference>
<keyword evidence="2 3" id="KW-0378">Hydrolase</keyword>
<evidence type="ECO:0000313" key="6">
    <source>
        <dbReference type="Proteomes" id="UP000619761"/>
    </source>
</evidence>
<dbReference type="GO" id="GO:0016787">
    <property type="term" value="F:hydrolase activity"/>
    <property type="evidence" value="ECO:0007669"/>
    <property type="project" value="UniProtKB-KW"/>
</dbReference>
<dbReference type="InterPro" id="IPR002018">
    <property type="entry name" value="CarbesteraseB"/>
</dbReference>
<evidence type="ECO:0000256" key="3">
    <source>
        <dbReference type="RuleBase" id="RU361235"/>
    </source>
</evidence>
<dbReference type="InterPro" id="IPR050309">
    <property type="entry name" value="Type-B_Carboxylest/Lipase"/>
</dbReference>
<dbReference type="EMBL" id="BMYZ01000001">
    <property type="protein sequence ID" value="GGY75167.1"/>
    <property type="molecule type" value="Genomic_DNA"/>
</dbReference>
<dbReference type="Proteomes" id="UP000619761">
    <property type="component" value="Unassembled WGS sequence"/>
</dbReference>
<sequence>MKKLTRLTAHCLLVAGLVAGLCLSACNPASNQHPQKPIVKTTYGSISGSFEDGVFSFKGIPYAKADRFMPPQAPDSWEGVREHTKFGPIAMQVNAWSPETAMNEQKLFTVNVWTRGINDGKKRPVMFWLHGGGFSVGASDDPITDGKMLAQKGDVVLVSVNHRLNILGFLDLSAYGAQYANSANVGMLDTVAALEWVNKNIRNFGGDPKNVTILGESGGGGKVGTLLSMPAAKGLFNKAIIQSGALLNVTTKEKSLQIGKALVETLGLNKDNINQINNIPYKQLVEAGNKALEKTVGLRTPGSITMVGFAPVPDGINLLQQPFTPDFADISNDIPLLIGTTLNELVKTAYAEKNLTLDEAKKRLTKTYGDKTDTYVKLFEKAYPNYTPQDLVSIDTLFRPNTIVTADARSAKTKAPVYTYLLTWKSDVDNNTKGSFHGLDIPLAFKNIELGKHWTGTSDEAKNLAEKMSSAWINFAKTGNPNDKSLPAWKPYSRENGETMIFDKEPKILNNHDRELMQLIKSVR</sequence>
<dbReference type="EC" id="3.1.1.-" evidence="3"/>
<feature type="chain" id="PRO_5044951684" description="Carboxylic ester hydrolase" evidence="3">
    <location>
        <begin position="25"/>
        <end position="524"/>
    </location>
</feature>
<dbReference type="RefSeq" id="WP_189418098.1">
    <property type="nucleotide sequence ID" value="NZ_BMYZ01000001.1"/>
</dbReference>
<evidence type="ECO:0000313" key="5">
    <source>
        <dbReference type="EMBL" id="GGY75167.1"/>
    </source>
</evidence>
<organism evidence="5 6">
    <name type="scientific">Cellvibrio zantedeschiae</name>
    <dbReference type="NCBI Taxonomy" id="1237077"/>
    <lineage>
        <taxon>Bacteria</taxon>
        <taxon>Pseudomonadati</taxon>
        <taxon>Pseudomonadota</taxon>
        <taxon>Gammaproteobacteria</taxon>
        <taxon>Cellvibrionales</taxon>
        <taxon>Cellvibrionaceae</taxon>
        <taxon>Cellvibrio</taxon>
    </lineage>
</organism>
<dbReference type="PANTHER" id="PTHR11559">
    <property type="entry name" value="CARBOXYLESTERASE"/>
    <property type="match status" value="1"/>
</dbReference>
<name>A0ABQ3B1Y7_9GAMM</name>
<gene>
    <name evidence="5" type="ORF">GCM10011613_20840</name>
</gene>
<keyword evidence="3" id="KW-0732">Signal</keyword>
<proteinExistence type="inferred from homology"/>
<reference evidence="6" key="1">
    <citation type="journal article" date="2019" name="Int. J. Syst. Evol. Microbiol.">
        <title>The Global Catalogue of Microorganisms (GCM) 10K type strain sequencing project: providing services to taxonomists for standard genome sequencing and annotation.</title>
        <authorList>
            <consortium name="The Broad Institute Genomics Platform"/>
            <consortium name="The Broad Institute Genome Sequencing Center for Infectious Disease"/>
            <person name="Wu L."/>
            <person name="Ma J."/>
        </authorList>
    </citation>
    <scope>NUCLEOTIDE SEQUENCE [LARGE SCALE GENOMIC DNA]</scope>
    <source>
        <strain evidence="6">KCTC 32239</strain>
    </source>
</reference>
<feature type="domain" description="Carboxylesterase type B" evidence="4">
    <location>
        <begin position="36"/>
        <end position="508"/>
    </location>
</feature>
<comment type="similarity">
    <text evidence="1 3">Belongs to the type-B carboxylesterase/lipase family.</text>
</comment>
<protein>
    <recommendedName>
        <fullName evidence="3">Carboxylic ester hydrolase</fullName>
        <ecNumber evidence="3">3.1.1.-</ecNumber>
    </recommendedName>
</protein>
<feature type="signal peptide" evidence="3">
    <location>
        <begin position="1"/>
        <end position="24"/>
    </location>
</feature>
<dbReference type="InterPro" id="IPR019826">
    <property type="entry name" value="Carboxylesterase_B_AS"/>
</dbReference>
<evidence type="ECO:0000259" key="4">
    <source>
        <dbReference type="Pfam" id="PF00135"/>
    </source>
</evidence>
<comment type="caution">
    <text evidence="5">The sequence shown here is derived from an EMBL/GenBank/DDBJ whole genome shotgun (WGS) entry which is preliminary data.</text>
</comment>
<dbReference type="PROSITE" id="PS00122">
    <property type="entry name" value="CARBOXYLESTERASE_B_1"/>
    <property type="match status" value="1"/>
</dbReference>
<evidence type="ECO:0000256" key="2">
    <source>
        <dbReference type="ARBA" id="ARBA00022801"/>
    </source>
</evidence>
<dbReference type="InterPro" id="IPR029058">
    <property type="entry name" value="AB_hydrolase_fold"/>
</dbReference>